<evidence type="ECO:0000256" key="5">
    <source>
        <dbReference type="ARBA" id="ARBA00022853"/>
    </source>
</evidence>
<feature type="repeat" description="WD" evidence="7">
    <location>
        <begin position="230"/>
        <end position="272"/>
    </location>
</feature>
<dbReference type="EMBL" id="JAYKXN010000008">
    <property type="protein sequence ID" value="KAK7264202.1"/>
    <property type="molecule type" value="Genomic_DNA"/>
</dbReference>
<name>A0AAN9I362_CLITE</name>
<keyword evidence="6" id="KW-0539">Nucleus</keyword>
<reference evidence="9 10" key="1">
    <citation type="submission" date="2024-01" db="EMBL/GenBank/DDBJ databases">
        <title>The genomes of 5 underutilized Papilionoideae crops provide insights into root nodulation and disease resistance.</title>
        <authorList>
            <person name="Yuan L."/>
        </authorList>
    </citation>
    <scope>NUCLEOTIDE SEQUENCE [LARGE SCALE GENOMIC DNA]</scope>
    <source>
        <strain evidence="9">LY-2023</strain>
        <tissue evidence="9">Leaf</tissue>
    </source>
</reference>
<feature type="domain" description="Histone-binding protein RBBP4-like N-terminal" evidence="8">
    <location>
        <begin position="38"/>
        <end position="109"/>
    </location>
</feature>
<dbReference type="InterPro" id="IPR022052">
    <property type="entry name" value="Histone-bd_RBBP4-like_N"/>
</dbReference>
<dbReference type="InterPro" id="IPR015943">
    <property type="entry name" value="WD40/YVTN_repeat-like_dom_sf"/>
</dbReference>
<comment type="subcellular location">
    <subcellularLocation>
        <location evidence="1">Nucleus</location>
    </subcellularLocation>
</comment>
<gene>
    <name evidence="9" type="ORF">RJT34_31807</name>
</gene>
<comment type="similarity">
    <text evidence="2">Belongs to the WD repeat RBAP46/RBAP48/MSI1 family.</text>
</comment>
<dbReference type="Proteomes" id="UP001359559">
    <property type="component" value="Unassembled WGS sequence"/>
</dbReference>
<evidence type="ECO:0000256" key="4">
    <source>
        <dbReference type="ARBA" id="ARBA00022737"/>
    </source>
</evidence>
<evidence type="ECO:0000313" key="9">
    <source>
        <dbReference type="EMBL" id="KAK7264202.1"/>
    </source>
</evidence>
<dbReference type="SMART" id="SM00320">
    <property type="entry name" value="WD40"/>
    <property type="match status" value="6"/>
</dbReference>
<dbReference type="InterPro" id="IPR019775">
    <property type="entry name" value="WD40_repeat_CS"/>
</dbReference>
<comment type="caution">
    <text evidence="9">The sequence shown here is derived from an EMBL/GenBank/DDBJ whole genome shotgun (WGS) entry which is preliminary data.</text>
</comment>
<dbReference type="Pfam" id="PF00400">
    <property type="entry name" value="WD40"/>
    <property type="match status" value="5"/>
</dbReference>
<dbReference type="PANTHER" id="PTHR22850">
    <property type="entry name" value="WD40 REPEAT FAMILY"/>
    <property type="match status" value="1"/>
</dbReference>
<keyword evidence="10" id="KW-1185">Reference proteome</keyword>
<dbReference type="PROSITE" id="PS50082">
    <property type="entry name" value="WD_REPEATS_2"/>
    <property type="match status" value="3"/>
</dbReference>
<dbReference type="InterPro" id="IPR050459">
    <property type="entry name" value="WD_repeat_RBAP46/RBAP48/MSI1"/>
</dbReference>
<dbReference type="InterPro" id="IPR036322">
    <property type="entry name" value="WD40_repeat_dom_sf"/>
</dbReference>
<dbReference type="GO" id="GO:0006325">
    <property type="term" value="P:chromatin organization"/>
    <property type="evidence" value="ECO:0007669"/>
    <property type="project" value="UniProtKB-KW"/>
</dbReference>
<dbReference type="Pfam" id="PF12265">
    <property type="entry name" value="CAF1C_H4-bd"/>
    <property type="match status" value="1"/>
</dbReference>
<proteinExistence type="inferred from homology"/>
<evidence type="ECO:0000256" key="3">
    <source>
        <dbReference type="ARBA" id="ARBA00022574"/>
    </source>
</evidence>
<organism evidence="9 10">
    <name type="scientific">Clitoria ternatea</name>
    <name type="common">Butterfly pea</name>
    <dbReference type="NCBI Taxonomy" id="43366"/>
    <lineage>
        <taxon>Eukaryota</taxon>
        <taxon>Viridiplantae</taxon>
        <taxon>Streptophyta</taxon>
        <taxon>Embryophyta</taxon>
        <taxon>Tracheophyta</taxon>
        <taxon>Spermatophyta</taxon>
        <taxon>Magnoliopsida</taxon>
        <taxon>eudicotyledons</taxon>
        <taxon>Gunneridae</taxon>
        <taxon>Pentapetalae</taxon>
        <taxon>rosids</taxon>
        <taxon>fabids</taxon>
        <taxon>Fabales</taxon>
        <taxon>Fabaceae</taxon>
        <taxon>Papilionoideae</taxon>
        <taxon>50 kb inversion clade</taxon>
        <taxon>NPAAA clade</taxon>
        <taxon>indigoferoid/millettioid clade</taxon>
        <taxon>Phaseoleae</taxon>
        <taxon>Clitoria</taxon>
    </lineage>
</organism>
<feature type="repeat" description="WD" evidence="7">
    <location>
        <begin position="317"/>
        <end position="352"/>
    </location>
</feature>
<evidence type="ECO:0000256" key="1">
    <source>
        <dbReference type="ARBA" id="ARBA00004123"/>
    </source>
</evidence>
<dbReference type="SUPFAM" id="SSF50978">
    <property type="entry name" value="WD40 repeat-like"/>
    <property type="match status" value="1"/>
</dbReference>
<dbReference type="FunFam" id="2.130.10.10:FF:000512">
    <property type="entry name" value="WD-40 repeat-containing protein MSI1"/>
    <property type="match status" value="1"/>
</dbReference>
<dbReference type="InterPro" id="IPR020472">
    <property type="entry name" value="WD40_PAC1"/>
</dbReference>
<sequence>MHVVHADVGTFAISFFLGIGARALKKMAEEYNEAEVEEEFSVWKKNTPLLYDLFISQPLPWPSLTVHWVPSSPQPHSHPSFNLHKLLLATHTSQGEPNSLLLAQASLPSNTSQPITSTDPNNPLLPKVEVTQRIPVDGEVNRARCMPQNPSVVAAKTCNAEVYVFDLSKQRGNECDPDFRLRGHDKEGYGLSWSPFKNGYLLSGSHDQKVCLWDVPAASQENVLDAIHVFEGHESVVEDVSWHLKDENLFGSVGDDCKLIIWDLRTNKPQQSVKPHEREVNFLSFNPYNEWILATASSDTTVGLFDTRKLTVPLHVLSSHTDEVFQVEWDPNHETVLASSGADRRLMVWDLNRVGDEQNEGDGDGGPPELLFSHGGHKGKISDFSWNRNLPWVISSVAEDNSFHVWQMAESIYNDGDDDDMWMASD</sequence>
<dbReference type="Gene3D" id="2.130.10.10">
    <property type="entry name" value="YVTN repeat-like/Quinoprotein amine dehydrogenase"/>
    <property type="match status" value="1"/>
</dbReference>
<dbReference type="AlphaFoldDB" id="A0AAN9I362"/>
<keyword evidence="4" id="KW-0677">Repeat</keyword>
<evidence type="ECO:0000259" key="8">
    <source>
        <dbReference type="Pfam" id="PF12265"/>
    </source>
</evidence>
<evidence type="ECO:0000313" key="10">
    <source>
        <dbReference type="Proteomes" id="UP001359559"/>
    </source>
</evidence>
<dbReference type="PRINTS" id="PR00320">
    <property type="entry name" value="GPROTEINBRPT"/>
</dbReference>
<accession>A0AAN9I362</accession>
<dbReference type="InterPro" id="IPR001680">
    <property type="entry name" value="WD40_rpt"/>
</dbReference>
<dbReference type="GO" id="GO:0005634">
    <property type="term" value="C:nucleus"/>
    <property type="evidence" value="ECO:0007669"/>
    <property type="project" value="UniProtKB-SubCell"/>
</dbReference>
<dbReference type="PROSITE" id="PS00678">
    <property type="entry name" value="WD_REPEATS_1"/>
    <property type="match status" value="2"/>
</dbReference>
<feature type="repeat" description="WD" evidence="7">
    <location>
        <begin position="181"/>
        <end position="223"/>
    </location>
</feature>
<evidence type="ECO:0000256" key="6">
    <source>
        <dbReference type="ARBA" id="ARBA00023242"/>
    </source>
</evidence>
<evidence type="ECO:0000256" key="2">
    <source>
        <dbReference type="ARBA" id="ARBA00009341"/>
    </source>
</evidence>
<dbReference type="PROSITE" id="PS50294">
    <property type="entry name" value="WD_REPEATS_REGION"/>
    <property type="match status" value="2"/>
</dbReference>
<protein>
    <recommendedName>
        <fullName evidence="8">Histone-binding protein RBBP4-like N-terminal domain-containing protein</fullName>
    </recommendedName>
</protein>
<keyword evidence="5" id="KW-0156">Chromatin regulator</keyword>
<keyword evidence="3 7" id="KW-0853">WD repeat</keyword>
<evidence type="ECO:0000256" key="7">
    <source>
        <dbReference type="PROSITE-ProRule" id="PRU00221"/>
    </source>
</evidence>